<evidence type="ECO:0000313" key="2">
    <source>
        <dbReference type="Proteomes" id="UP000254519"/>
    </source>
</evidence>
<gene>
    <name evidence="1" type="ORF">NCTC4822_01789</name>
</gene>
<proteinExistence type="predicted"/>
<evidence type="ECO:0008006" key="3">
    <source>
        <dbReference type="Google" id="ProtNLM"/>
    </source>
</evidence>
<evidence type="ECO:0000313" key="1">
    <source>
        <dbReference type="EMBL" id="SUJ07022.1"/>
    </source>
</evidence>
<accession>A0A380BVU0</accession>
<name>A0A380BVU0_SPOPA</name>
<dbReference type="AlphaFoldDB" id="A0A380BVU0"/>
<dbReference type="Pfam" id="PF13797">
    <property type="entry name" value="Post_transc_reg"/>
    <property type="match status" value="1"/>
</dbReference>
<reference evidence="1 2" key="1">
    <citation type="submission" date="2018-06" db="EMBL/GenBank/DDBJ databases">
        <authorList>
            <consortium name="Pathogen Informatics"/>
            <person name="Doyle S."/>
        </authorList>
    </citation>
    <scope>NUCLEOTIDE SEQUENCE [LARGE SCALE GENOMIC DNA]</scope>
    <source>
        <strain evidence="2">ATCC 11859 / DSM 33 / NCIB 8841 / NCTC 4822</strain>
    </source>
</reference>
<protein>
    <recommendedName>
        <fullName evidence="3">Post-transcriptional regulator</fullName>
    </recommendedName>
</protein>
<sequence length="110" mass="12789">MEMMGTNFGETFTNLLPALESKRNEFMLYGYTTVTKEDIWVYCLRKVWRGKNVEEMPVHKIANDILQISPAAFMTFTQIEAQRDADWFSDLNSDELQMLLGPRNENDAES</sequence>
<dbReference type="Proteomes" id="UP000254519">
    <property type="component" value="Unassembled WGS sequence"/>
</dbReference>
<dbReference type="InterPro" id="IPR025716">
    <property type="entry name" value="Post-transcriptional_regulator"/>
</dbReference>
<organism evidence="1 2">
    <name type="scientific">Sporosarcina pasteurii</name>
    <name type="common">Bacillus pasteurii</name>
    <dbReference type="NCBI Taxonomy" id="1474"/>
    <lineage>
        <taxon>Bacteria</taxon>
        <taxon>Bacillati</taxon>
        <taxon>Bacillota</taxon>
        <taxon>Bacilli</taxon>
        <taxon>Bacillales</taxon>
        <taxon>Caryophanaceae</taxon>
        <taxon>Sporosarcina</taxon>
    </lineage>
</organism>
<keyword evidence="2" id="KW-1185">Reference proteome</keyword>
<dbReference type="EMBL" id="UGYZ01000002">
    <property type="protein sequence ID" value="SUJ07022.1"/>
    <property type="molecule type" value="Genomic_DNA"/>
</dbReference>